<comment type="caution">
    <text evidence="1">The sequence shown here is derived from an EMBL/GenBank/DDBJ whole genome shotgun (WGS) entry which is preliminary data.</text>
</comment>
<dbReference type="AlphaFoldDB" id="A0AAV7PJP8"/>
<proteinExistence type="predicted"/>
<dbReference type="Proteomes" id="UP001066276">
    <property type="component" value="Chromosome 7"/>
</dbReference>
<accession>A0AAV7PJP8</accession>
<evidence type="ECO:0000313" key="2">
    <source>
        <dbReference type="Proteomes" id="UP001066276"/>
    </source>
</evidence>
<protein>
    <submittedName>
        <fullName evidence="1">Uncharacterized protein</fullName>
    </submittedName>
</protein>
<reference evidence="1" key="1">
    <citation type="journal article" date="2022" name="bioRxiv">
        <title>Sequencing and chromosome-scale assembly of the giantPleurodeles waltlgenome.</title>
        <authorList>
            <person name="Brown T."/>
            <person name="Elewa A."/>
            <person name="Iarovenko S."/>
            <person name="Subramanian E."/>
            <person name="Araus A.J."/>
            <person name="Petzold A."/>
            <person name="Susuki M."/>
            <person name="Suzuki K.-i.T."/>
            <person name="Hayashi T."/>
            <person name="Toyoda A."/>
            <person name="Oliveira C."/>
            <person name="Osipova E."/>
            <person name="Leigh N.D."/>
            <person name="Simon A."/>
            <person name="Yun M.H."/>
        </authorList>
    </citation>
    <scope>NUCLEOTIDE SEQUENCE</scope>
    <source>
        <strain evidence="1">20211129_DDA</strain>
        <tissue evidence="1">Liver</tissue>
    </source>
</reference>
<dbReference type="EMBL" id="JANPWB010000011">
    <property type="protein sequence ID" value="KAJ1127449.1"/>
    <property type="molecule type" value="Genomic_DNA"/>
</dbReference>
<gene>
    <name evidence="1" type="ORF">NDU88_005851</name>
</gene>
<evidence type="ECO:0000313" key="1">
    <source>
        <dbReference type="EMBL" id="KAJ1127449.1"/>
    </source>
</evidence>
<sequence length="166" mass="18856">MCGTHTRVSLHIHECTHTRSPAYIYEWHTTIRGSLHIHGCAHEEPGSRLLVSHSHRGTSYSRVRTRGARFTSTGVTLTQRHFIFTGAHTRSPVHVYWCHTHTESLHFHGCAHVYARHSHAEPRFAPLGGIYKRVLDLRPLEAGYISVPGYSMLDAKQTRSPLCKMV</sequence>
<name>A0AAV7PJP8_PLEWA</name>
<keyword evidence="2" id="KW-1185">Reference proteome</keyword>
<organism evidence="1 2">
    <name type="scientific">Pleurodeles waltl</name>
    <name type="common">Iberian ribbed newt</name>
    <dbReference type="NCBI Taxonomy" id="8319"/>
    <lineage>
        <taxon>Eukaryota</taxon>
        <taxon>Metazoa</taxon>
        <taxon>Chordata</taxon>
        <taxon>Craniata</taxon>
        <taxon>Vertebrata</taxon>
        <taxon>Euteleostomi</taxon>
        <taxon>Amphibia</taxon>
        <taxon>Batrachia</taxon>
        <taxon>Caudata</taxon>
        <taxon>Salamandroidea</taxon>
        <taxon>Salamandridae</taxon>
        <taxon>Pleurodelinae</taxon>
        <taxon>Pleurodeles</taxon>
    </lineage>
</organism>